<reference evidence="1" key="1">
    <citation type="submission" date="2021-06" db="EMBL/GenBank/DDBJ databases">
        <authorList>
            <person name="Hodson N. C."/>
            <person name="Mongue J. A."/>
            <person name="Jaron S. K."/>
        </authorList>
    </citation>
    <scope>NUCLEOTIDE SEQUENCE</scope>
</reference>
<evidence type="ECO:0000313" key="2">
    <source>
        <dbReference type="Proteomes" id="UP000708208"/>
    </source>
</evidence>
<sequence>MLSKIQLAQSKFQRMFTTFQPMFSKFQRESNAEQVPANVEQFPANVEQVPANVDQVLANIARPTIKLHHDNFQRKIVELVINIRDLIRGREYTGDLIISDEDKSLMCYVTKALKILRNKIWTFKTGSYKDNCAIIRLLKNQENKGCPENEVRKLSMRTN</sequence>
<gene>
    <name evidence="1" type="ORF">AFUS01_LOCUS24920</name>
</gene>
<comment type="caution">
    <text evidence="1">The sequence shown here is derived from an EMBL/GenBank/DDBJ whole genome shotgun (WGS) entry which is preliminary data.</text>
</comment>
<dbReference type="AlphaFoldDB" id="A0A8J2L2A1"/>
<proteinExistence type="predicted"/>
<dbReference type="EMBL" id="CAJVCH010316009">
    <property type="protein sequence ID" value="CAG7786348.1"/>
    <property type="molecule type" value="Genomic_DNA"/>
</dbReference>
<keyword evidence="2" id="KW-1185">Reference proteome</keyword>
<protein>
    <submittedName>
        <fullName evidence="1">Uncharacterized protein</fullName>
    </submittedName>
</protein>
<organism evidence="1 2">
    <name type="scientific">Allacma fusca</name>
    <dbReference type="NCBI Taxonomy" id="39272"/>
    <lineage>
        <taxon>Eukaryota</taxon>
        <taxon>Metazoa</taxon>
        <taxon>Ecdysozoa</taxon>
        <taxon>Arthropoda</taxon>
        <taxon>Hexapoda</taxon>
        <taxon>Collembola</taxon>
        <taxon>Symphypleona</taxon>
        <taxon>Sminthuridae</taxon>
        <taxon>Allacma</taxon>
    </lineage>
</organism>
<name>A0A8J2L2A1_9HEXA</name>
<dbReference type="Proteomes" id="UP000708208">
    <property type="component" value="Unassembled WGS sequence"/>
</dbReference>
<evidence type="ECO:0000313" key="1">
    <source>
        <dbReference type="EMBL" id="CAG7786348.1"/>
    </source>
</evidence>
<accession>A0A8J2L2A1</accession>